<name>A0A363UIX2_9GAMM</name>
<dbReference type="SUPFAM" id="SSF51419">
    <property type="entry name" value="PLP-binding barrel"/>
    <property type="match status" value="1"/>
</dbReference>
<comment type="cofactor">
    <cofactor evidence="3">
        <name>pyridoxal 5'-phosphate</name>
        <dbReference type="ChEBI" id="CHEBI:597326"/>
    </cofactor>
</comment>
<keyword evidence="7" id="KW-1185">Reference proteome</keyword>
<evidence type="ECO:0000313" key="7">
    <source>
        <dbReference type="Proteomes" id="UP000251800"/>
    </source>
</evidence>
<dbReference type="Pfam" id="PF01168">
    <property type="entry name" value="Ala_racemase_N"/>
    <property type="match status" value="1"/>
</dbReference>
<comment type="caution">
    <text evidence="6">The sequence shown here is derived from an EMBL/GenBank/DDBJ whole genome shotgun (WGS) entry which is preliminary data.</text>
</comment>
<evidence type="ECO:0000259" key="5">
    <source>
        <dbReference type="Pfam" id="PF01168"/>
    </source>
</evidence>
<gene>
    <name evidence="6" type="ORF">DEH80_12885</name>
</gene>
<evidence type="ECO:0000256" key="1">
    <source>
        <dbReference type="ARBA" id="ARBA00022898"/>
    </source>
</evidence>
<dbReference type="PROSITE" id="PS01211">
    <property type="entry name" value="UPF0001"/>
    <property type="match status" value="1"/>
</dbReference>
<dbReference type="AlphaFoldDB" id="A0A363UIX2"/>
<dbReference type="PANTHER" id="PTHR10146:SF14">
    <property type="entry name" value="PYRIDOXAL PHOSPHATE HOMEOSTASIS PROTEIN"/>
    <property type="match status" value="1"/>
</dbReference>
<dbReference type="PANTHER" id="PTHR10146">
    <property type="entry name" value="PROLINE SYNTHETASE CO-TRANSCRIBED BACTERIAL HOMOLOG PROTEIN"/>
    <property type="match status" value="1"/>
</dbReference>
<dbReference type="OrthoDB" id="9804072at2"/>
<dbReference type="RefSeq" id="WP_109720914.1">
    <property type="nucleotide sequence ID" value="NZ_QEQK01000011.1"/>
</dbReference>
<comment type="function">
    <text evidence="2">Pyridoxal 5'-phosphate (PLP)-binding protein, which is involved in PLP homeostasis.</text>
</comment>
<reference evidence="6 7" key="1">
    <citation type="submission" date="2018-05" db="EMBL/GenBank/DDBJ databases">
        <title>Abyssibacter profundi OUC007T gen. nov., sp. nov, a marine bacterium isolated from seawater of the Mariana Trench.</title>
        <authorList>
            <person name="Zhou S."/>
        </authorList>
    </citation>
    <scope>NUCLEOTIDE SEQUENCE [LARGE SCALE GENOMIC DNA]</scope>
    <source>
        <strain evidence="6 7">OUC007</strain>
    </source>
</reference>
<dbReference type="InterPro" id="IPR001608">
    <property type="entry name" value="Ala_racemase_N"/>
</dbReference>
<protein>
    <recommendedName>
        <fullName evidence="2">Pyridoxal phosphate homeostasis protein</fullName>
        <shortName evidence="2">PLP homeostasis protein</shortName>
    </recommendedName>
</protein>
<feature type="domain" description="Alanine racemase N-terminal" evidence="5">
    <location>
        <begin position="49"/>
        <end position="228"/>
    </location>
</feature>
<dbReference type="PIRSF" id="PIRSF004848">
    <property type="entry name" value="YBL036c_PLPDEIII"/>
    <property type="match status" value="1"/>
</dbReference>
<comment type="similarity">
    <text evidence="2 4">Belongs to the pyridoxal phosphate-binding protein YggS/PROSC family.</text>
</comment>
<keyword evidence="1 2" id="KW-0663">Pyridoxal phosphate</keyword>
<dbReference type="NCBIfam" id="TIGR00044">
    <property type="entry name" value="YggS family pyridoxal phosphate-dependent enzyme"/>
    <property type="match status" value="1"/>
</dbReference>
<dbReference type="HAMAP" id="MF_02087">
    <property type="entry name" value="PLP_homeostasis"/>
    <property type="match status" value="1"/>
</dbReference>
<proteinExistence type="inferred from homology"/>
<organism evidence="6 7">
    <name type="scientific">Abyssibacter profundi</name>
    <dbReference type="NCBI Taxonomy" id="2182787"/>
    <lineage>
        <taxon>Bacteria</taxon>
        <taxon>Pseudomonadati</taxon>
        <taxon>Pseudomonadota</taxon>
        <taxon>Gammaproteobacteria</taxon>
        <taxon>Chromatiales</taxon>
        <taxon>Oceanococcaceae</taxon>
        <taxon>Abyssibacter</taxon>
    </lineage>
</organism>
<evidence type="ECO:0000256" key="3">
    <source>
        <dbReference type="PIRSR" id="PIRSR004848-1"/>
    </source>
</evidence>
<evidence type="ECO:0000256" key="2">
    <source>
        <dbReference type="HAMAP-Rule" id="MF_02087"/>
    </source>
</evidence>
<feature type="modified residue" description="N6-(pyridoxal phosphate)lysine" evidence="2 3">
    <location>
        <position position="42"/>
    </location>
</feature>
<sequence length="233" mass="24794">MTPATKSFDVLAAYRQICERVAKAEHAAGRDPGSVTLVGAAKAQPIEGLRQLIDAGLAHVGENYWQDAAAHLPVDPAHRVAWHFIGPIQSNKTAAIAQHFDWVQSLDREKIAQRLSDQRPAGRPALNVLLQVNISQEDSKSGLRPDRVSAFATQVLDKPGLRLRGLMAIPAPGDSDAYPAMAALMNQLRALTPGVDTLSLGMSADLETAIAAGATMVRIGTALFGPRPQPSST</sequence>
<dbReference type="Proteomes" id="UP000251800">
    <property type="component" value="Unassembled WGS sequence"/>
</dbReference>
<dbReference type="EMBL" id="QEQK01000011">
    <property type="protein sequence ID" value="PWN55372.1"/>
    <property type="molecule type" value="Genomic_DNA"/>
</dbReference>
<dbReference type="Gene3D" id="3.20.20.10">
    <property type="entry name" value="Alanine racemase"/>
    <property type="match status" value="1"/>
</dbReference>
<evidence type="ECO:0000313" key="6">
    <source>
        <dbReference type="EMBL" id="PWN55372.1"/>
    </source>
</evidence>
<dbReference type="InterPro" id="IPR029066">
    <property type="entry name" value="PLP-binding_barrel"/>
</dbReference>
<dbReference type="GO" id="GO:0030170">
    <property type="term" value="F:pyridoxal phosphate binding"/>
    <property type="evidence" value="ECO:0007669"/>
    <property type="project" value="UniProtKB-UniRule"/>
</dbReference>
<evidence type="ECO:0000256" key="4">
    <source>
        <dbReference type="RuleBase" id="RU004514"/>
    </source>
</evidence>
<dbReference type="InterPro" id="IPR011078">
    <property type="entry name" value="PyrdxlP_homeostasis"/>
</dbReference>
<accession>A0A363UIX2</accession>